<accession>A0A0G4IBH6</accession>
<feature type="region of interest" description="Disordered" evidence="1">
    <location>
        <begin position="48"/>
        <end position="70"/>
    </location>
</feature>
<protein>
    <submittedName>
        <fullName evidence="2">Uncharacterized protein</fullName>
    </submittedName>
</protein>
<reference evidence="2" key="1">
    <citation type="submission" date="2014-11" db="EMBL/GenBank/DDBJ databases">
        <authorList>
            <person name="Otto D Thomas"/>
            <person name="Naeem Raeece"/>
        </authorList>
    </citation>
    <scope>NUCLEOTIDE SEQUENCE</scope>
</reference>
<feature type="compositionally biased region" description="Low complexity" evidence="1">
    <location>
        <begin position="49"/>
        <end position="70"/>
    </location>
</feature>
<evidence type="ECO:0000313" key="2">
    <source>
        <dbReference type="EMBL" id="CEM54410.1"/>
    </source>
</evidence>
<sequence>MWMLLMLVLAVMCQPLSRPETAPEGTYTYFLLCDCLTSCLPLGRSQRWGASASGSLSSSLSLASPPSDFSLDPLSRILIG</sequence>
<dbReference type="VEuPathDB" id="CryptoDB:Cvel_12765"/>
<dbReference type="AlphaFoldDB" id="A0A0G4IBH6"/>
<dbReference type="EMBL" id="CDMZ01005786">
    <property type="protein sequence ID" value="CEM54410.1"/>
    <property type="molecule type" value="Genomic_DNA"/>
</dbReference>
<name>A0A0G4IBH6_9ALVE</name>
<evidence type="ECO:0000256" key="1">
    <source>
        <dbReference type="SAM" id="MobiDB-lite"/>
    </source>
</evidence>
<proteinExistence type="predicted"/>
<gene>
    <name evidence="2" type="ORF">Cvel_12765</name>
</gene>
<organism evidence="2">
    <name type="scientific">Chromera velia CCMP2878</name>
    <dbReference type="NCBI Taxonomy" id="1169474"/>
    <lineage>
        <taxon>Eukaryota</taxon>
        <taxon>Sar</taxon>
        <taxon>Alveolata</taxon>
        <taxon>Colpodellida</taxon>
        <taxon>Chromeraceae</taxon>
        <taxon>Chromera</taxon>
    </lineage>
</organism>